<evidence type="ECO:0000313" key="2">
    <source>
        <dbReference type="EMBL" id="SFQ66301.1"/>
    </source>
</evidence>
<evidence type="ECO:0008006" key="4">
    <source>
        <dbReference type="Google" id="ProtNLM"/>
    </source>
</evidence>
<evidence type="ECO:0000313" key="3">
    <source>
        <dbReference type="Proteomes" id="UP000199029"/>
    </source>
</evidence>
<sequence length="179" mass="19910">MLRYLLLVLLSLSLLACSKSDSNPIVDFGEGLGITYRTAQNLPNGPNDPTDWTSDGNWNKQERGLFSDVAFDLNAPQKAPSGFETSAYPNPSPGQAAWTIWVRTNPGVVPPLYTMRAALVNRKYQVMERLGPVVTPLNTTYIFDFPKSGLSPNEHYRLYYVVSDASGLVFKGHGDVRYY</sequence>
<dbReference type="Proteomes" id="UP000199029">
    <property type="component" value="Unassembled WGS sequence"/>
</dbReference>
<dbReference type="EMBL" id="FOXS01000005">
    <property type="protein sequence ID" value="SFQ66301.1"/>
    <property type="molecule type" value="Genomic_DNA"/>
</dbReference>
<evidence type="ECO:0000256" key="1">
    <source>
        <dbReference type="SAM" id="SignalP"/>
    </source>
</evidence>
<feature type="chain" id="PRO_5011436471" description="Lipoprotein" evidence="1">
    <location>
        <begin position="17"/>
        <end position="179"/>
    </location>
</feature>
<accession>A0A1I6AC89</accession>
<keyword evidence="3" id="KW-1185">Reference proteome</keyword>
<dbReference type="PROSITE" id="PS51257">
    <property type="entry name" value="PROKAR_LIPOPROTEIN"/>
    <property type="match status" value="1"/>
</dbReference>
<dbReference type="RefSeq" id="WP_143080264.1">
    <property type="nucleotide sequence ID" value="NZ_FOXS01000005.1"/>
</dbReference>
<keyword evidence="1" id="KW-0732">Signal</keyword>
<organism evidence="2 3">
    <name type="scientific">Hymenobacter arizonensis</name>
    <name type="common">Siccationidurans arizonensis</name>
    <dbReference type="NCBI Taxonomy" id="1227077"/>
    <lineage>
        <taxon>Bacteria</taxon>
        <taxon>Pseudomonadati</taxon>
        <taxon>Bacteroidota</taxon>
        <taxon>Cytophagia</taxon>
        <taxon>Cytophagales</taxon>
        <taxon>Hymenobacteraceae</taxon>
        <taxon>Hymenobacter</taxon>
    </lineage>
</organism>
<feature type="signal peptide" evidence="1">
    <location>
        <begin position="1"/>
        <end position="16"/>
    </location>
</feature>
<proteinExistence type="predicted"/>
<reference evidence="3" key="1">
    <citation type="submission" date="2016-10" db="EMBL/GenBank/DDBJ databases">
        <authorList>
            <person name="Varghese N."/>
            <person name="Submissions S."/>
        </authorList>
    </citation>
    <scope>NUCLEOTIDE SEQUENCE [LARGE SCALE GENOMIC DNA]</scope>
    <source>
        <strain evidence="3">OR362-8,ATCC BAA-1266,JCM 13504</strain>
    </source>
</reference>
<name>A0A1I6AC89_HYMAR</name>
<gene>
    <name evidence="2" type="ORF">SAMN04515668_3543</name>
</gene>
<protein>
    <recommendedName>
        <fullName evidence="4">Lipoprotein</fullName>
    </recommendedName>
</protein>
<dbReference type="AlphaFoldDB" id="A0A1I6AC89"/>
<dbReference type="OrthoDB" id="962781at2"/>